<name>A0A409Y541_9AGAR</name>
<dbReference type="EMBL" id="NHYE01001149">
    <property type="protein sequence ID" value="PPQ98081.1"/>
    <property type="molecule type" value="Genomic_DNA"/>
</dbReference>
<reference evidence="1 2" key="1">
    <citation type="journal article" date="2018" name="Evol. Lett.">
        <title>Horizontal gene cluster transfer increased hallucinogenic mushroom diversity.</title>
        <authorList>
            <person name="Reynolds H.T."/>
            <person name="Vijayakumar V."/>
            <person name="Gluck-Thaler E."/>
            <person name="Korotkin H.B."/>
            <person name="Matheny P.B."/>
            <person name="Slot J.C."/>
        </authorList>
    </citation>
    <scope>NUCLEOTIDE SEQUENCE [LARGE SCALE GENOMIC DNA]</scope>
    <source>
        <strain evidence="1 2">SRW20</strain>
    </source>
</reference>
<protein>
    <submittedName>
        <fullName evidence="1">Uncharacterized protein</fullName>
    </submittedName>
</protein>
<dbReference type="InParanoid" id="A0A409Y541"/>
<sequence>MSQVLHLPQRPAIPAWAKWISGYSETSVAAGTMFDTDLILRDSGLEDEPQDKKMGKCSQHFLESCLERDR</sequence>
<gene>
    <name evidence="1" type="ORF">CVT26_003308</name>
</gene>
<comment type="caution">
    <text evidence="1">The sequence shown here is derived from an EMBL/GenBank/DDBJ whole genome shotgun (WGS) entry which is preliminary data.</text>
</comment>
<keyword evidence="2" id="KW-1185">Reference proteome</keyword>
<organism evidence="1 2">
    <name type="scientific">Gymnopilus dilepis</name>
    <dbReference type="NCBI Taxonomy" id="231916"/>
    <lineage>
        <taxon>Eukaryota</taxon>
        <taxon>Fungi</taxon>
        <taxon>Dikarya</taxon>
        <taxon>Basidiomycota</taxon>
        <taxon>Agaricomycotina</taxon>
        <taxon>Agaricomycetes</taxon>
        <taxon>Agaricomycetidae</taxon>
        <taxon>Agaricales</taxon>
        <taxon>Agaricineae</taxon>
        <taxon>Hymenogastraceae</taxon>
        <taxon>Gymnopilus</taxon>
    </lineage>
</organism>
<evidence type="ECO:0000313" key="1">
    <source>
        <dbReference type="EMBL" id="PPQ98081.1"/>
    </source>
</evidence>
<evidence type="ECO:0000313" key="2">
    <source>
        <dbReference type="Proteomes" id="UP000284706"/>
    </source>
</evidence>
<dbReference type="AlphaFoldDB" id="A0A409Y541"/>
<proteinExistence type="predicted"/>
<dbReference type="Proteomes" id="UP000284706">
    <property type="component" value="Unassembled WGS sequence"/>
</dbReference>
<accession>A0A409Y541</accession>